<dbReference type="OrthoDB" id="9177212at2"/>
<dbReference type="Gene3D" id="1.20.1640.10">
    <property type="entry name" value="Multidrug efflux transporter AcrB transmembrane domain"/>
    <property type="match status" value="2"/>
</dbReference>
<dbReference type="SUPFAM" id="SSF82714">
    <property type="entry name" value="Multidrug efflux transporter AcrB TolC docking domain, DN and DC subdomains"/>
    <property type="match status" value="2"/>
</dbReference>
<keyword evidence="2" id="KW-1133">Transmembrane helix</keyword>
<feature type="transmembrane region" description="Helical" evidence="2">
    <location>
        <begin position="429"/>
        <end position="449"/>
    </location>
</feature>
<feature type="transmembrane region" description="Helical" evidence="2">
    <location>
        <begin position="830"/>
        <end position="853"/>
    </location>
</feature>
<dbReference type="PRINTS" id="PR00702">
    <property type="entry name" value="ACRIFLAVINRP"/>
</dbReference>
<feature type="transmembrane region" description="Helical" evidence="2">
    <location>
        <begin position="358"/>
        <end position="378"/>
    </location>
</feature>
<dbReference type="Gene3D" id="3.30.70.1430">
    <property type="entry name" value="Multidrug efflux transporter AcrB pore domain"/>
    <property type="match status" value="2"/>
</dbReference>
<organism evidence="3 4">
    <name type="scientific">Pseudoduganella ginsengisoli</name>
    <dbReference type="NCBI Taxonomy" id="1462440"/>
    <lineage>
        <taxon>Bacteria</taxon>
        <taxon>Pseudomonadati</taxon>
        <taxon>Pseudomonadota</taxon>
        <taxon>Betaproteobacteria</taxon>
        <taxon>Burkholderiales</taxon>
        <taxon>Oxalobacteraceae</taxon>
        <taxon>Telluria group</taxon>
        <taxon>Pseudoduganella</taxon>
    </lineage>
</organism>
<feature type="transmembrane region" description="Helical" evidence="2">
    <location>
        <begin position="860"/>
        <end position="880"/>
    </location>
</feature>
<feature type="transmembrane region" description="Helical" evidence="2">
    <location>
        <begin position="461"/>
        <end position="479"/>
    </location>
</feature>
<proteinExistence type="predicted"/>
<dbReference type="InterPro" id="IPR001036">
    <property type="entry name" value="Acrflvin-R"/>
</dbReference>
<feature type="transmembrane region" description="Helical" evidence="2">
    <location>
        <begin position="932"/>
        <end position="952"/>
    </location>
</feature>
<feature type="transmembrane region" description="Helical" evidence="2">
    <location>
        <begin position="384"/>
        <end position="408"/>
    </location>
</feature>
<dbReference type="PANTHER" id="PTHR32063:SF77">
    <property type="entry name" value="ACR FAMILY TRANSPORT PROTEIN"/>
    <property type="match status" value="1"/>
</dbReference>
<dbReference type="EMBL" id="WNLA01000021">
    <property type="protein sequence ID" value="MTW05188.1"/>
    <property type="molecule type" value="Genomic_DNA"/>
</dbReference>
<dbReference type="GO" id="GO:0005886">
    <property type="term" value="C:plasma membrane"/>
    <property type="evidence" value="ECO:0007669"/>
    <property type="project" value="TreeGrafter"/>
</dbReference>
<keyword evidence="2" id="KW-0472">Membrane</keyword>
<dbReference type="InterPro" id="IPR027463">
    <property type="entry name" value="AcrB_DN_DC_subdom"/>
</dbReference>
<sequence length="1025" mass="110487">MNVSAYSIRHPIPAILLFILLTIAGLFGFRAMKVQDSPDLDFPVVFVRSALPGASPPQLESDVARKIENSLASISQVRHIYTTISDGMVETSVQFRLEKDVAEAMADVRDAVGRVRSDLPADLRDPVITRLDLADQPVLTYTVSSANRDEAALSWLIDSKFSKALLLVPGVGRVARVGGVTREILVELDPARLASFNVSAADISRQLQRVQQEASGGMASISGVQQSVRTIGTVRSVEEIAALSMALPDGRKIRLDQVARVLDTHAERRAITLLDGKPVIGFTITRNRGASEIEVAKAVRSAVAELAASEPHVTLREAFNGVDTVRDNYAGSMSLLYEGALLTVVVVWFFLRDWRATLVSALALPLSVIPTFMVMHWLGFSLNLITLLALALVVGILVDDAIVEIENIMRHLRMGKTPLQAALDAADEIGLAVVATTATLIAVFLPTAFMGGVVGQYFRQFGWTASVAVGASLIVARMVTPMMAAYLLKPAPHAGREHPLMARYLAAVAWCLRNRSRTLAMAAAFFVASLALIPFLSTAFFPPVNGTQTQVTLELAPGSTLEETRQAAEHARALLVRDKDVVQVYSAIGGADVQRATLTVSLKPRQERGRKQIDINRDLRAQLAELPGVRTTVGSADEAAEELTVSLEGDDAEALKAAAQAIQREIRTIPGLGSIYSDVSVLRPEVIVRPDPAKAADLGVSAAAIGDTLRVATSGDYDQDLSKLNLPERQVPIRVRLPESARQDLDLLQRLTVPGKSGNVPLSSVADVRIDSGVARIDRRDRIGRVVIHVELNGADLNEVEEKVDELASLKQLPPGVKRSQGDREMQKELFSNFGMAMLTGIICVYMVLVLLFRGFMQPVTVMSALPLSIGGAFAALLVTRSSLSLPSLLGLLMLMGIAVKNSILLVDYAMRARRLHGKDRVTALVEACHKRVQPIVMTSVAMAAGMLPVALGWGADPSLRSPMAIAVIGGLITSTVLSLLVVPVVFTYVDDWVLKARAKWQRRPAPAAPHHADGAIAREPAETI</sequence>
<name>A0A6L6Q7J0_9BURK</name>
<comment type="caution">
    <text evidence="3">The sequence shown here is derived from an EMBL/GenBank/DDBJ whole genome shotgun (WGS) entry which is preliminary data.</text>
</comment>
<dbReference type="Pfam" id="PF00873">
    <property type="entry name" value="ACR_tran"/>
    <property type="match status" value="1"/>
</dbReference>
<dbReference type="Gene3D" id="3.30.2090.10">
    <property type="entry name" value="Multidrug efflux transporter AcrB TolC docking domain, DN and DC subdomains"/>
    <property type="match status" value="2"/>
</dbReference>
<accession>A0A6L6Q7J0</accession>
<dbReference type="RefSeq" id="WP_155441539.1">
    <property type="nucleotide sequence ID" value="NZ_WNLA01000021.1"/>
</dbReference>
<evidence type="ECO:0000256" key="2">
    <source>
        <dbReference type="SAM" id="Phobius"/>
    </source>
</evidence>
<evidence type="ECO:0000256" key="1">
    <source>
        <dbReference type="SAM" id="MobiDB-lite"/>
    </source>
</evidence>
<evidence type="ECO:0000313" key="3">
    <source>
        <dbReference type="EMBL" id="MTW05188.1"/>
    </source>
</evidence>
<feature type="transmembrane region" description="Helical" evidence="2">
    <location>
        <begin position="12"/>
        <end position="32"/>
    </location>
</feature>
<dbReference type="SUPFAM" id="SSF82693">
    <property type="entry name" value="Multidrug efflux transporter AcrB pore domain, PN1, PN2, PC1 and PC2 subdomains"/>
    <property type="match status" value="3"/>
</dbReference>
<dbReference type="PANTHER" id="PTHR32063">
    <property type="match status" value="1"/>
</dbReference>
<dbReference type="Gene3D" id="3.30.70.1440">
    <property type="entry name" value="Multidrug efflux transporter AcrB pore domain"/>
    <property type="match status" value="1"/>
</dbReference>
<evidence type="ECO:0000313" key="4">
    <source>
        <dbReference type="Proteomes" id="UP000484015"/>
    </source>
</evidence>
<keyword evidence="4" id="KW-1185">Reference proteome</keyword>
<protein>
    <submittedName>
        <fullName evidence="3">AcrB/AcrD/AcrF family protein</fullName>
    </submittedName>
</protein>
<gene>
    <name evidence="3" type="ORF">GM668_24225</name>
</gene>
<dbReference type="AlphaFoldDB" id="A0A6L6Q7J0"/>
<feature type="transmembrane region" description="Helical" evidence="2">
    <location>
        <begin position="886"/>
        <end position="911"/>
    </location>
</feature>
<reference evidence="3 4" key="1">
    <citation type="submission" date="2019-11" db="EMBL/GenBank/DDBJ databases">
        <title>Type strains purchased from KCTC, JCM and DSMZ.</title>
        <authorList>
            <person name="Lu H."/>
        </authorList>
    </citation>
    <scope>NUCLEOTIDE SEQUENCE [LARGE SCALE GENOMIC DNA]</scope>
    <source>
        <strain evidence="3 4">KCTC 42409</strain>
    </source>
</reference>
<feature type="transmembrane region" description="Helical" evidence="2">
    <location>
        <begin position="964"/>
        <end position="990"/>
    </location>
</feature>
<dbReference type="GO" id="GO:0042910">
    <property type="term" value="F:xenobiotic transmembrane transporter activity"/>
    <property type="evidence" value="ECO:0007669"/>
    <property type="project" value="TreeGrafter"/>
</dbReference>
<feature type="transmembrane region" description="Helical" evidence="2">
    <location>
        <begin position="519"/>
        <end position="541"/>
    </location>
</feature>
<dbReference type="Proteomes" id="UP000484015">
    <property type="component" value="Unassembled WGS sequence"/>
</dbReference>
<dbReference type="SUPFAM" id="SSF82866">
    <property type="entry name" value="Multidrug efflux transporter AcrB transmembrane domain"/>
    <property type="match status" value="2"/>
</dbReference>
<feature type="transmembrane region" description="Helical" evidence="2">
    <location>
        <begin position="329"/>
        <end position="351"/>
    </location>
</feature>
<keyword evidence="2" id="KW-0812">Transmembrane</keyword>
<feature type="region of interest" description="Disordered" evidence="1">
    <location>
        <begin position="1006"/>
        <end position="1025"/>
    </location>
</feature>
<dbReference type="Gene3D" id="3.30.70.1320">
    <property type="entry name" value="Multidrug efflux transporter AcrB pore domain like"/>
    <property type="match status" value="1"/>
</dbReference>